<dbReference type="InterPro" id="IPR029058">
    <property type="entry name" value="AB_hydrolase_fold"/>
</dbReference>
<dbReference type="PANTHER" id="PTHR43798">
    <property type="entry name" value="MONOACYLGLYCEROL LIPASE"/>
    <property type="match status" value="1"/>
</dbReference>
<keyword evidence="6" id="KW-1185">Reference proteome</keyword>
<dbReference type="RefSeq" id="WP_194310458.1">
    <property type="nucleotide sequence ID" value="NZ_JADHEC010000002.1"/>
</dbReference>
<name>A0A930U978_9FLAO</name>
<keyword evidence="3" id="KW-0732">Signal</keyword>
<evidence type="ECO:0000256" key="2">
    <source>
        <dbReference type="ARBA" id="ARBA00022801"/>
    </source>
</evidence>
<dbReference type="Gene3D" id="3.40.50.1820">
    <property type="entry name" value="alpha/beta hydrolase"/>
    <property type="match status" value="1"/>
</dbReference>
<dbReference type="Proteomes" id="UP000646211">
    <property type="component" value="Unassembled WGS sequence"/>
</dbReference>
<sequence length="305" mass="35223">MKQIISALFLLALWSNATAQANKLKEQTKMTNLIDNQGDKLFSTIYLNPNKETIILLHGGPGFPSDLLEVAEILKDRFQIITFHQRGTKKSPCKSRDYSMNAYINDVDAIAKFYGIQKFHLWGHSWGGLYAQIYADKHPENLLSLFLCCPGSGTGTEWKQTEKEVMQLNKSKCTSCQWMKMGMNNLLGMLGSDNAYKRLFKQVMKNYNDDFVKTQDLEIDFDNLKSAPINKTRPEIVKYPILQKQENPKYKITLIYGDQDIYKSSKDFVINRYPTANVCIIKNCGHIPWLHNPTDYKEILRKHYN</sequence>
<evidence type="ECO:0000313" key="5">
    <source>
        <dbReference type="EMBL" id="MBF2707184.1"/>
    </source>
</evidence>
<dbReference type="SUPFAM" id="SSF53474">
    <property type="entry name" value="alpha/beta-Hydrolases"/>
    <property type="match status" value="1"/>
</dbReference>
<dbReference type="GO" id="GO:0006508">
    <property type="term" value="P:proteolysis"/>
    <property type="evidence" value="ECO:0007669"/>
    <property type="project" value="InterPro"/>
</dbReference>
<dbReference type="InterPro" id="IPR000073">
    <property type="entry name" value="AB_hydrolase_1"/>
</dbReference>
<dbReference type="AlphaFoldDB" id="A0A930U978"/>
<comment type="caution">
    <text evidence="5">The sequence shown here is derived from an EMBL/GenBank/DDBJ whole genome shotgun (WGS) entry which is preliminary data.</text>
</comment>
<reference evidence="5" key="1">
    <citation type="submission" date="2020-11" db="EMBL/GenBank/DDBJ databases">
        <title>Genome of Flavobacterium soyangense.</title>
        <authorList>
            <person name="Liu Q."/>
            <person name="Xin Y.-H."/>
        </authorList>
    </citation>
    <scope>NUCLEOTIDE SEQUENCE</scope>
    <source>
        <strain evidence="5">CGMCC 1.13493</strain>
    </source>
</reference>
<protein>
    <submittedName>
        <fullName evidence="5">Alpha/beta hydrolase</fullName>
    </submittedName>
</protein>
<feature type="chain" id="PRO_5037106113" evidence="3">
    <location>
        <begin position="20"/>
        <end position="305"/>
    </location>
</feature>
<keyword evidence="2 5" id="KW-0378">Hydrolase</keyword>
<dbReference type="Pfam" id="PF00561">
    <property type="entry name" value="Abhydrolase_1"/>
    <property type="match status" value="1"/>
</dbReference>
<proteinExistence type="inferred from homology"/>
<dbReference type="InterPro" id="IPR002410">
    <property type="entry name" value="Peptidase_S33"/>
</dbReference>
<dbReference type="InterPro" id="IPR050266">
    <property type="entry name" value="AB_hydrolase_sf"/>
</dbReference>
<feature type="domain" description="AB hydrolase-1" evidence="4">
    <location>
        <begin position="53"/>
        <end position="287"/>
    </location>
</feature>
<feature type="signal peptide" evidence="3">
    <location>
        <begin position="1"/>
        <end position="19"/>
    </location>
</feature>
<evidence type="ECO:0000256" key="3">
    <source>
        <dbReference type="SAM" id="SignalP"/>
    </source>
</evidence>
<dbReference type="EMBL" id="JADHEC010000002">
    <property type="protein sequence ID" value="MBF2707184.1"/>
    <property type="molecule type" value="Genomic_DNA"/>
</dbReference>
<evidence type="ECO:0000313" key="6">
    <source>
        <dbReference type="Proteomes" id="UP000646211"/>
    </source>
</evidence>
<dbReference type="PRINTS" id="PR00793">
    <property type="entry name" value="PROAMNOPTASE"/>
</dbReference>
<evidence type="ECO:0000259" key="4">
    <source>
        <dbReference type="Pfam" id="PF00561"/>
    </source>
</evidence>
<dbReference type="GO" id="GO:0008233">
    <property type="term" value="F:peptidase activity"/>
    <property type="evidence" value="ECO:0007669"/>
    <property type="project" value="InterPro"/>
</dbReference>
<evidence type="ECO:0000256" key="1">
    <source>
        <dbReference type="ARBA" id="ARBA00010088"/>
    </source>
</evidence>
<comment type="similarity">
    <text evidence="1">Belongs to the peptidase S33 family.</text>
</comment>
<organism evidence="5 6">
    <name type="scientific">Flavobacterium soyangense</name>
    <dbReference type="NCBI Taxonomy" id="2023265"/>
    <lineage>
        <taxon>Bacteria</taxon>
        <taxon>Pseudomonadati</taxon>
        <taxon>Bacteroidota</taxon>
        <taxon>Flavobacteriia</taxon>
        <taxon>Flavobacteriales</taxon>
        <taxon>Flavobacteriaceae</taxon>
        <taxon>Flavobacterium</taxon>
    </lineage>
</organism>
<accession>A0A930U978</accession>
<gene>
    <name evidence="5" type="ORF">IR213_01040</name>
</gene>